<dbReference type="OrthoDB" id="695500at2759"/>
<feature type="signal peptide" evidence="1">
    <location>
        <begin position="1"/>
        <end position="30"/>
    </location>
</feature>
<dbReference type="EMBL" id="JAAALK010000283">
    <property type="protein sequence ID" value="KAG8076204.1"/>
    <property type="molecule type" value="Genomic_DNA"/>
</dbReference>
<name>A0A8J5W4N3_ZIZPA</name>
<dbReference type="Proteomes" id="UP000729402">
    <property type="component" value="Unassembled WGS sequence"/>
</dbReference>
<dbReference type="AlphaFoldDB" id="A0A8J5W4N3"/>
<sequence>MVSRGASPLIVLLAEVAAMLIVLPVSPASALSSGLPNINPPLSNPWSVRNKHNAYSSACSDRMAIVASIACMPKILHYYLDAITMVPHTSPHVKERTVSMSYPVLLLVSTKTTTNEVWDNLKMRFVGIDRVKVARLATLKGEFNMLSMAKGQELDDNASNISDMAMR</sequence>
<keyword evidence="1" id="KW-0732">Signal</keyword>
<accession>A0A8J5W4N3</accession>
<keyword evidence="3" id="KW-1185">Reference proteome</keyword>
<evidence type="ECO:0000256" key="1">
    <source>
        <dbReference type="SAM" id="SignalP"/>
    </source>
</evidence>
<reference evidence="2" key="1">
    <citation type="journal article" date="2021" name="bioRxiv">
        <title>Whole Genome Assembly and Annotation of Northern Wild Rice, Zizania palustris L., Supports a Whole Genome Duplication in the Zizania Genus.</title>
        <authorList>
            <person name="Haas M."/>
            <person name="Kono T."/>
            <person name="Macchietto M."/>
            <person name="Millas R."/>
            <person name="McGilp L."/>
            <person name="Shao M."/>
            <person name="Duquette J."/>
            <person name="Hirsch C.N."/>
            <person name="Kimball J."/>
        </authorList>
    </citation>
    <scope>NUCLEOTIDE SEQUENCE</scope>
    <source>
        <tissue evidence="2">Fresh leaf tissue</tissue>
    </source>
</reference>
<protein>
    <submittedName>
        <fullName evidence="2">Uncharacterized protein</fullName>
    </submittedName>
</protein>
<organism evidence="2 3">
    <name type="scientific">Zizania palustris</name>
    <name type="common">Northern wild rice</name>
    <dbReference type="NCBI Taxonomy" id="103762"/>
    <lineage>
        <taxon>Eukaryota</taxon>
        <taxon>Viridiplantae</taxon>
        <taxon>Streptophyta</taxon>
        <taxon>Embryophyta</taxon>
        <taxon>Tracheophyta</taxon>
        <taxon>Spermatophyta</taxon>
        <taxon>Magnoliopsida</taxon>
        <taxon>Liliopsida</taxon>
        <taxon>Poales</taxon>
        <taxon>Poaceae</taxon>
        <taxon>BOP clade</taxon>
        <taxon>Oryzoideae</taxon>
        <taxon>Oryzeae</taxon>
        <taxon>Zizaniinae</taxon>
        <taxon>Zizania</taxon>
    </lineage>
</organism>
<evidence type="ECO:0000313" key="3">
    <source>
        <dbReference type="Proteomes" id="UP000729402"/>
    </source>
</evidence>
<comment type="caution">
    <text evidence="2">The sequence shown here is derived from an EMBL/GenBank/DDBJ whole genome shotgun (WGS) entry which is preliminary data.</text>
</comment>
<feature type="chain" id="PRO_5035310820" evidence="1">
    <location>
        <begin position="31"/>
        <end position="167"/>
    </location>
</feature>
<proteinExistence type="predicted"/>
<reference evidence="2" key="2">
    <citation type="submission" date="2021-02" db="EMBL/GenBank/DDBJ databases">
        <authorList>
            <person name="Kimball J.A."/>
            <person name="Haas M.W."/>
            <person name="Macchietto M."/>
            <person name="Kono T."/>
            <person name="Duquette J."/>
            <person name="Shao M."/>
        </authorList>
    </citation>
    <scope>NUCLEOTIDE SEQUENCE</scope>
    <source>
        <tissue evidence="2">Fresh leaf tissue</tissue>
    </source>
</reference>
<gene>
    <name evidence="2" type="ORF">GUJ93_ZPchr0006g42185</name>
</gene>
<evidence type="ECO:0000313" key="2">
    <source>
        <dbReference type="EMBL" id="KAG8076204.1"/>
    </source>
</evidence>